<dbReference type="Proteomes" id="UP001596303">
    <property type="component" value="Unassembled WGS sequence"/>
</dbReference>
<evidence type="ECO:0000256" key="1">
    <source>
        <dbReference type="SAM" id="SignalP"/>
    </source>
</evidence>
<dbReference type="RefSeq" id="WP_377382146.1">
    <property type="nucleotide sequence ID" value="NZ_JBHSSW010000066.1"/>
</dbReference>
<sequence>MKPISILAGAFAALSLSFSAASADTRAIYTISNISVDEEAQNTRQAEAEAFATAKVEGLQRLVRKITLPEDRDGIGNSFYSYATANELASAVDVDNEKRSSTVYRADLSVVFNPVRVRSRLQQLGVPYVDRQSPPSLIVPVSEDSSVLEDWREAWPRADRGALNPYVTGLSFYKATDNWSAVSSEVRASGASDAVFAELSGAEGSYRVRLTRVSGGDSMVVGMTGAVATIEDAMLAATEYLDTVWKRQAIVRSSERTTSSATVRYSNLQTWAKLRAALSSSALVSDFQVDAISRDGALVTFRYAGDDTRLAGELRQRGVILTREPSGWVMESALGG</sequence>
<name>A0ABW1SF31_9PROT</name>
<keyword evidence="3" id="KW-1185">Reference proteome</keyword>
<feature type="chain" id="PRO_5045338857" evidence="1">
    <location>
        <begin position="24"/>
        <end position="336"/>
    </location>
</feature>
<keyword evidence="1" id="KW-0732">Signal</keyword>
<evidence type="ECO:0000313" key="2">
    <source>
        <dbReference type="EMBL" id="MFC6200144.1"/>
    </source>
</evidence>
<evidence type="ECO:0000313" key="3">
    <source>
        <dbReference type="Proteomes" id="UP001596303"/>
    </source>
</evidence>
<dbReference type="EMBL" id="JBHSSW010000066">
    <property type="protein sequence ID" value="MFC6200144.1"/>
    <property type="molecule type" value="Genomic_DNA"/>
</dbReference>
<reference evidence="3" key="1">
    <citation type="journal article" date="2019" name="Int. J. Syst. Evol. Microbiol.">
        <title>The Global Catalogue of Microorganisms (GCM) 10K type strain sequencing project: providing services to taxonomists for standard genome sequencing and annotation.</title>
        <authorList>
            <consortium name="The Broad Institute Genomics Platform"/>
            <consortium name="The Broad Institute Genome Sequencing Center for Infectious Disease"/>
            <person name="Wu L."/>
            <person name="Ma J."/>
        </authorList>
    </citation>
    <scope>NUCLEOTIDE SEQUENCE [LARGE SCALE GENOMIC DNA]</scope>
    <source>
        <strain evidence="3">CGMCC-1.15741</strain>
    </source>
</reference>
<comment type="caution">
    <text evidence="2">The sequence shown here is derived from an EMBL/GenBank/DDBJ whole genome shotgun (WGS) entry which is preliminary data.</text>
</comment>
<gene>
    <name evidence="2" type="ORF">ACFQDM_18880</name>
</gene>
<dbReference type="Pfam" id="PF09839">
    <property type="entry name" value="DUF2066"/>
    <property type="match status" value="1"/>
</dbReference>
<proteinExistence type="predicted"/>
<dbReference type="InterPro" id="IPR018642">
    <property type="entry name" value="DUF2066"/>
</dbReference>
<organism evidence="2 3">
    <name type="scientific">Ponticaulis profundi</name>
    <dbReference type="NCBI Taxonomy" id="2665222"/>
    <lineage>
        <taxon>Bacteria</taxon>
        <taxon>Pseudomonadati</taxon>
        <taxon>Pseudomonadota</taxon>
        <taxon>Alphaproteobacteria</taxon>
        <taxon>Hyphomonadales</taxon>
        <taxon>Hyphomonadaceae</taxon>
        <taxon>Ponticaulis</taxon>
    </lineage>
</organism>
<accession>A0ABW1SF31</accession>
<protein>
    <submittedName>
        <fullName evidence="2">DUF2066 domain-containing protein</fullName>
    </submittedName>
</protein>
<feature type="signal peptide" evidence="1">
    <location>
        <begin position="1"/>
        <end position="23"/>
    </location>
</feature>